<dbReference type="Gene3D" id="1.20.120.530">
    <property type="entry name" value="GntR ligand-binding domain-like"/>
    <property type="match status" value="1"/>
</dbReference>
<dbReference type="GO" id="GO:0003677">
    <property type="term" value="F:DNA binding"/>
    <property type="evidence" value="ECO:0007669"/>
    <property type="project" value="UniProtKB-KW"/>
</dbReference>
<feature type="domain" description="HTH gntR-type" evidence="4">
    <location>
        <begin position="16"/>
        <end position="85"/>
    </location>
</feature>
<dbReference type="GO" id="GO:0003700">
    <property type="term" value="F:DNA-binding transcription factor activity"/>
    <property type="evidence" value="ECO:0007669"/>
    <property type="project" value="InterPro"/>
</dbReference>
<dbReference type="InterPro" id="IPR036388">
    <property type="entry name" value="WH-like_DNA-bd_sf"/>
</dbReference>
<dbReference type="InterPro" id="IPR011711">
    <property type="entry name" value="GntR_C"/>
</dbReference>
<dbReference type="Pfam" id="PF07729">
    <property type="entry name" value="FCD"/>
    <property type="match status" value="1"/>
</dbReference>
<dbReference type="InterPro" id="IPR000524">
    <property type="entry name" value="Tscrpt_reg_HTH_GntR"/>
</dbReference>
<reference evidence="5 6" key="1">
    <citation type="submission" date="2020-08" db="EMBL/GenBank/DDBJ databases">
        <title>Edaphobacter telluris sp. nov. and Acidobacterium dinghuensis sp. nov., two acidobacteria isolated from forest soil.</title>
        <authorList>
            <person name="Fu J."/>
            <person name="Qiu L."/>
        </authorList>
    </citation>
    <scope>NUCLEOTIDE SEQUENCE [LARGE SCALE GENOMIC DNA]</scope>
    <source>
        <strain evidence="5">4Y35</strain>
    </source>
</reference>
<dbReference type="EMBL" id="CP060394">
    <property type="protein sequence ID" value="QNI33539.1"/>
    <property type="molecule type" value="Genomic_DNA"/>
</dbReference>
<keyword evidence="1" id="KW-0805">Transcription regulation</keyword>
<evidence type="ECO:0000313" key="5">
    <source>
        <dbReference type="EMBL" id="QNI33539.1"/>
    </source>
</evidence>
<keyword evidence="3" id="KW-0804">Transcription</keyword>
<evidence type="ECO:0000256" key="1">
    <source>
        <dbReference type="ARBA" id="ARBA00023015"/>
    </source>
</evidence>
<protein>
    <submittedName>
        <fullName evidence="5">GntR family transcriptional regulator</fullName>
    </submittedName>
</protein>
<dbReference type="PANTHER" id="PTHR43537:SF5">
    <property type="entry name" value="UXU OPERON TRANSCRIPTIONAL REGULATOR"/>
    <property type="match status" value="1"/>
</dbReference>
<dbReference type="KEGG" id="adin:H7849_06220"/>
<dbReference type="RefSeq" id="WP_186745038.1">
    <property type="nucleotide sequence ID" value="NZ_CP060394.1"/>
</dbReference>
<evidence type="ECO:0000256" key="2">
    <source>
        <dbReference type="ARBA" id="ARBA00023125"/>
    </source>
</evidence>
<dbReference type="SMART" id="SM00895">
    <property type="entry name" value="FCD"/>
    <property type="match status" value="1"/>
</dbReference>
<dbReference type="SMART" id="SM00345">
    <property type="entry name" value="HTH_GNTR"/>
    <property type="match status" value="1"/>
</dbReference>
<dbReference type="Proteomes" id="UP000515312">
    <property type="component" value="Chromosome"/>
</dbReference>
<dbReference type="SUPFAM" id="SSF46785">
    <property type="entry name" value="Winged helix' DNA-binding domain"/>
    <property type="match status" value="1"/>
</dbReference>
<name>A0A7G8BLW9_9BACT</name>
<proteinExistence type="predicted"/>
<dbReference type="SUPFAM" id="SSF48008">
    <property type="entry name" value="GntR ligand-binding domain-like"/>
    <property type="match status" value="1"/>
</dbReference>
<organism evidence="5 6">
    <name type="scientific">Alloacidobacterium dinghuense</name>
    <dbReference type="NCBI Taxonomy" id="2763107"/>
    <lineage>
        <taxon>Bacteria</taxon>
        <taxon>Pseudomonadati</taxon>
        <taxon>Acidobacteriota</taxon>
        <taxon>Terriglobia</taxon>
        <taxon>Terriglobales</taxon>
        <taxon>Acidobacteriaceae</taxon>
        <taxon>Alloacidobacterium</taxon>
    </lineage>
</organism>
<keyword evidence="2" id="KW-0238">DNA-binding</keyword>
<dbReference type="PROSITE" id="PS50949">
    <property type="entry name" value="HTH_GNTR"/>
    <property type="match status" value="1"/>
</dbReference>
<evidence type="ECO:0000256" key="3">
    <source>
        <dbReference type="ARBA" id="ARBA00023163"/>
    </source>
</evidence>
<dbReference type="AlphaFoldDB" id="A0A7G8BLW9"/>
<sequence>MTTAKKKTRTPRAEHGTSLHTAFKEIRELIVHGKLSPGTWIVEGDLADRMGMSRTPVRGALHWLQREGYVLEHKNVSKSRMVVAPLTKEDASELYSIIGRIEGLAGRRMAMLPKAERMEIVQSLKSYNQQLNEIVKARPSKAAGIFDLDHNFHRRIVESGAGPRLMALHKAIEPQTERYWRLYASSIIHDLHLSIAEHEEIISAIATGDSDRVERGLQTNWERGAERLAHVIDVFGERGSW</sequence>
<dbReference type="InterPro" id="IPR036390">
    <property type="entry name" value="WH_DNA-bd_sf"/>
</dbReference>
<evidence type="ECO:0000259" key="4">
    <source>
        <dbReference type="PROSITE" id="PS50949"/>
    </source>
</evidence>
<dbReference type="InterPro" id="IPR008920">
    <property type="entry name" value="TF_FadR/GntR_C"/>
</dbReference>
<dbReference type="Gene3D" id="1.10.10.10">
    <property type="entry name" value="Winged helix-like DNA-binding domain superfamily/Winged helix DNA-binding domain"/>
    <property type="match status" value="1"/>
</dbReference>
<keyword evidence="6" id="KW-1185">Reference proteome</keyword>
<gene>
    <name evidence="5" type="ORF">H7849_06220</name>
</gene>
<dbReference type="PANTHER" id="PTHR43537">
    <property type="entry name" value="TRANSCRIPTIONAL REGULATOR, GNTR FAMILY"/>
    <property type="match status" value="1"/>
</dbReference>
<evidence type="ECO:0000313" key="6">
    <source>
        <dbReference type="Proteomes" id="UP000515312"/>
    </source>
</evidence>
<dbReference type="Pfam" id="PF00392">
    <property type="entry name" value="GntR"/>
    <property type="match status" value="1"/>
</dbReference>
<accession>A0A7G8BLW9</accession>